<organism evidence="4 5">
    <name type="scientific">Enterococcus faecalis</name>
    <name type="common">Streptococcus faecalis</name>
    <dbReference type="NCBI Taxonomy" id="1351"/>
    <lineage>
        <taxon>Bacteria</taxon>
        <taxon>Bacillati</taxon>
        <taxon>Bacillota</taxon>
        <taxon>Bacilli</taxon>
        <taxon>Lactobacillales</taxon>
        <taxon>Enterococcaceae</taxon>
        <taxon>Enterococcus</taxon>
    </lineage>
</organism>
<proteinExistence type="predicted"/>
<feature type="domain" description="DUF4950" evidence="3">
    <location>
        <begin position="27"/>
        <end position="183"/>
    </location>
</feature>
<dbReference type="AlphaFoldDB" id="A0AAP6V958"/>
<comment type="caution">
    <text evidence="4">The sequence shown here is derived from an EMBL/GenBank/DDBJ whole genome shotgun (WGS) entry which is preliminary data.</text>
</comment>
<evidence type="ECO:0000313" key="5">
    <source>
        <dbReference type="Proteomes" id="UP000429730"/>
    </source>
</evidence>
<gene>
    <name evidence="4" type="ORF">GTI81_11605</name>
</gene>
<accession>A0AAP6V958</accession>
<dbReference type="EMBL" id="WVTJ01000023">
    <property type="protein sequence ID" value="MXS53361.1"/>
    <property type="molecule type" value="Genomic_DNA"/>
</dbReference>
<evidence type="ECO:0000313" key="4">
    <source>
        <dbReference type="EMBL" id="MXS53361.1"/>
    </source>
</evidence>
<protein>
    <submittedName>
        <fullName evidence="4">DUF4950 domain-containing protein</fullName>
    </submittedName>
</protein>
<keyword evidence="2" id="KW-0732">Signal</keyword>
<feature type="compositionally biased region" description="Low complexity" evidence="1">
    <location>
        <begin position="27"/>
        <end position="61"/>
    </location>
</feature>
<sequence length="193" mass="20783">MKKSLSLVFALLLLTACTNENTKTENTKGSSTTVTSTVKESSNNSINEKNILSTNTTTTSTADRKSSQTEEEQSHTEDPASLSSFVGGWGIPQSGNFFFINPDGKMSGSGQPNGVIQSPNFLSNADGSITMNFIINNTSLSFTKNLDGTLSTENQIYSYLGNITLEQWLELKNKGQMSSEQQTGILEASSQTP</sequence>
<dbReference type="PROSITE" id="PS51257">
    <property type="entry name" value="PROKAR_LIPOPROTEIN"/>
    <property type="match status" value="1"/>
</dbReference>
<reference evidence="4 5" key="1">
    <citation type="submission" date="2019-04" db="EMBL/GenBank/DDBJ databases">
        <title>Step-wise assembly of the neonatal virome modulated by breast feeding.</title>
        <authorList>
            <person name="Liang G."/>
            <person name="Bushman F."/>
        </authorList>
    </citation>
    <scope>NUCLEOTIDE SEQUENCE [LARGE SCALE GENOMIC DNA]</scope>
    <source>
        <strain evidence="4 5">E3754</strain>
    </source>
</reference>
<feature type="signal peptide" evidence="2">
    <location>
        <begin position="1"/>
        <end position="22"/>
    </location>
</feature>
<dbReference type="RefSeq" id="WP_002389108.1">
    <property type="nucleotide sequence ID" value="NZ_CABGHL010000010.1"/>
</dbReference>
<evidence type="ECO:0000259" key="3">
    <source>
        <dbReference type="Pfam" id="PF16308"/>
    </source>
</evidence>
<dbReference type="Pfam" id="PF16308">
    <property type="entry name" value="DUF4950"/>
    <property type="match status" value="1"/>
</dbReference>
<feature type="region of interest" description="Disordered" evidence="1">
    <location>
        <begin position="22"/>
        <end position="85"/>
    </location>
</feature>
<dbReference type="InterPro" id="IPR032539">
    <property type="entry name" value="DUF4950"/>
</dbReference>
<feature type="chain" id="PRO_5043038270" evidence="2">
    <location>
        <begin position="23"/>
        <end position="193"/>
    </location>
</feature>
<evidence type="ECO:0000256" key="1">
    <source>
        <dbReference type="SAM" id="MobiDB-lite"/>
    </source>
</evidence>
<evidence type="ECO:0000256" key="2">
    <source>
        <dbReference type="SAM" id="SignalP"/>
    </source>
</evidence>
<dbReference type="Proteomes" id="UP000429730">
    <property type="component" value="Unassembled WGS sequence"/>
</dbReference>
<name>A0AAP6V958_ENTFL</name>
<feature type="compositionally biased region" description="Basic and acidic residues" evidence="1">
    <location>
        <begin position="62"/>
        <end position="78"/>
    </location>
</feature>